<dbReference type="Proteomes" id="UP000269721">
    <property type="component" value="Unassembled WGS sequence"/>
</dbReference>
<evidence type="ECO:0000256" key="1">
    <source>
        <dbReference type="SAM" id="MobiDB-lite"/>
    </source>
</evidence>
<evidence type="ECO:0000313" key="3">
    <source>
        <dbReference type="Proteomes" id="UP000269721"/>
    </source>
</evidence>
<feature type="compositionally biased region" description="Acidic residues" evidence="1">
    <location>
        <begin position="107"/>
        <end position="117"/>
    </location>
</feature>
<dbReference type="AlphaFoldDB" id="A0A4P9W9Z7"/>
<evidence type="ECO:0000313" key="2">
    <source>
        <dbReference type="EMBL" id="RKO89389.1"/>
    </source>
</evidence>
<gene>
    <name evidence="2" type="ORF">BDK51DRAFT_45643</name>
</gene>
<proteinExistence type="predicted"/>
<keyword evidence="3" id="KW-1185">Reference proteome</keyword>
<feature type="region of interest" description="Disordered" evidence="1">
    <location>
        <begin position="388"/>
        <end position="412"/>
    </location>
</feature>
<dbReference type="EMBL" id="KZ996120">
    <property type="protein sequence ID" value="RKO89389.1"/>
    <property type="molecule type" value="Genomic_DNA"/>
</dbReference>
<feature type="compositionally biased region" description="Basic residues" evidence="1">
    <location>
        <begin position="402"/>
        <end position="412"/>
    </location>
</feature>
<reference evidence="3" key="1">
    <citation type="journal article" date="2018" name="Nat. Microbiol.">
        <title>Leveraging single-cell genomics to expand the fungal tree of life.</title>
        <authorList>
            <person name="Ahrendt S.R."/>
            <person name="Quandt C.A."/>
            <person name="Ciobanu D."/>
            <person name="Clum A."/>
            <person name="Salamov A."/>
            <person name="Andreopoulos B."/>
            <person name="Cheng J.F."/>
            <person name="Woyke T."/>
            <person name="Pelin A."/>
            <person name="Henrissat B."/>
            <person name="Reynolds N.K."/>
            <person name="Benny G.L."/>
            <person name="Smith M.E."/>
            <person name="James T.Y."/>
            <person name="Grigoriev I.V."/>
        </authorList>
    </citation>
    <scope>NUCLEOTIDE SEQUENCE [LARGE SCALE GENOMIC DNA]</scope>
</reference>
<accession>A0A4P9W9Z7</accession>
<organism evidence="2 3">
    <name type="scientific">Blyttiomyces helicus</name>
    <dbReference type="NCBI Taxonomy" id="388810"/>
    <lineage>
        <taxon>Eukaryota</taxon>
        <taxon>Fungi</taxon>
        <taxon>Fungi incertae sedis</taxon>
        <taxon>Chytridiomycota</taxon>
        <taxon>Chytridiomycota incertae sedis</taxon>
        <taxon>Chytridiomycetes</taxon>
        <taxon>Chytridiomycetes incertae sedis</taxon>
        <taxon>Blyttiomyces</taxon>
    </lineage>
</organism>
<feature type="region of interest" description="Disordered" evidence="1">
    <location>
        <begin position="101"/>
        <end position="122"/>
    </location>
</feature>
<sequence>MDDAISPVSLVPTHSAPRKPRLPNELIDAILVHLPTSIAVSLHRTAVVRQHMAQGKLRHAIQRALNDLNLPALQFFASLHPKWTQTGDRWDCICDDDTLPDMRPSSNDDDDDEDADDASNPTADVDAEVYMVRCGTRWRPAQPTAVRQPPALVATVRHRLDALQFLVESGFGVARAIDAACRHAAPLPIVVYLHELRREGVATSLAMDYAAHAGNLEVLQFLNGGTEGRGGFFGGDWGSCAPARRARPSFVRILAENAWDGLTGALEEDRSHSTPFPLPGAGSLPSPFANAITQSCCIHYLIRKCASGEVWYRKGRNTGREYQSCHVTFFGGGMGDQARKNSVLSPDPAPTWNRLVVRHGDTGELLLICALDIHLIFGNLSNDELPSFGDSTTNGPKSDPGKRHRGWRTLGT</sequence>
<protein>
    <submittedName>
        <fullName evidence="2">Uncharacterized protein</fullName>
    </submittedName>
</protein>
<name>A0A4P9W9Z7_9FUNG</name>